<dbReference type="SMART" id="SM00052">
    <property type="entry name" value="EAL"/>
    <property type="match status" value="1"/>
</dbReference>
<feature type="domain" description="EAL" evidence="1">
    <location>
        <begin position="94"/>
        <end position="347"/>
    </location>
</feature>
<gene>
    <name evidence="2" type="ORF">OPHB3_0096</name>
</gene>
<dbReference type="OrthoDB" id="581425at2"/>
<dbReference type="EMBL" id="BBXV01000002">
    <property type="protein sequence ID" value="GAQ16180.1"/>
    <property type="molecule type" value="Genomic_DNA"/>
</dbReference>
<comment type="caution">
    <text evidence="2">The sequence shown here is derived from an EMBL/GenBank/DDBJ whole genome shotgun (WGS) entry which is preliminary data.</text>
</comment>
<proteinExistence type="predicted"/>
<evidence type="ECO:0000313" key="2">
    <source>
        <dbReference type="EMBL" id="GAQ16180.1"/>
    </source>
</evidence>
<sequence>MFCDICQPKPKGYTVYFADDQDAQPLIHYIEGKPENTWSAVNERMFWVMEPILFDMIDYVEAHLDPKSIYAVESNREDPLKTLYKMKQIHEFQVERESSWIDEVIERSQLRTHFQPIIERINGGSEIVGYELLSRGVDQDGNIIPPFKLFEAARVRNRTFALDRACRLQAVRNAATLPTDKLIFINFIPTAIYVPEHCLATTFALIKKLNIKPEQVVFEVVETDEVENIEHLKSILNYYRDHGFKYALDDVGTGFNDLQKLADLRPDIVKLAMEFSNGVSEDKAKQEVAASVVKLSREMGAKALAEGVETEADYHYLTEMGYELFQGYYFAKPSPTPLETLNLEKDGRPEHLHDNSRV</sequence>
<dbReference type="Gene3D" id="3.20.20.450">
    <property type="entry name" value="EAL domain"/>
    <property type="match status" value="1"/>
</dbReference>
<dbReference type="PROSITE" id="PS50883">
    <property type="entry name" value="EAL"/>
    <property type="match status" value="1"/>
</dbReference>
<reference evidence="3" key="1">
    <citation type="submission" date="2015-07" db="EMBL/GenBank/DDBJ databases">
        <title>Draft Genome Sequence of Oceanobacillus picturae Heshi-B3 that Was Isolated from Fermented Rice Bran with Aging Salted Mackerel, Which Was Named Heshiko as Traditional Fermented Seafood in Japan.</title>
        <authorList>
            <person name="Akuzawa S."/>
            <person name="Nakagawa J."/>
            <person name="Kanekatsu T."/>
            <person name="Kanesaki Y."/>
            <person name="Suzuki T."/>
        </authorList>
    </citation>
    <scope>NUCLEOTIDE SEQUENCE [LARGE SCALE GENOMIC DNA]</scope>
    <source>
        <strain evidence="3">Heshi-B3</strain>
    </source>
</reference>
<dbReference type="GO" id="GO:0071111">
    <property type="term" value="F:cyclic-guanylate-specific phosphodiesterase activity"/>
    <property type="evidence" value="ECO:0007669"/>
    <property type="project" value="InterPro"/>
</dbReference>
<reference evidence="2 3" key="2">
    <citation type="journal article" date="2016" name="Genome Announc.">
        <title>Draft Genome Sequence of Oceanobacillus picturae Heshi-B3, Isolated from Fermented Rice Bran in a Traditional Japanese Seafood Dish.</title>
        <authorList>
            <person name="Akuzawa S."/>
            <person name="Nagaoka J."/>
            <person name="Kanekatsu M."/>
            <person name="Kanesaki Y."/>
            <person name="Suzuki T."/>
        </authorList>
    </citation>
    <scope>NUCLEOTIDE SEQUENCE [LARGE SCALE GENOMIC DNA]</scope>
    <source>
        <strain evidence="2 3">Heshi-B3</strain>
    </source>
</reference>
<dbReference type="CDD" id="cd01948">
    <property type="entry name" value="EAL"/>
    <property type="match status" value="1"/>
</dbReference>
<dbReference type="InterPro" id="IPR035919">
    <property type="entry name" value="EAL_sf"/>
</dbReference>
<protein>
    <submittedName>
        <fullName evidence="2">Diguanylate cyclase</fullName>
    </submittedName>
</protein>
<dbReference type="PANTHER" id="PTHR33121">
    <property type="entry name" value="CYCLIC DI-GMP PHOSPHODIESTERASE PDEF"/>
    <property type="match status" value="1"/>
</dbReference>
<dbReference type="Pfam" id="PF00563">
    <property type="entry name" value="EAL"/>
    <property type="match status" value="1"/>
</dbReference>
<dbReference type="AlphaFoldDB" id="A0A0U9H7S3"/>
<dbReference type="RefSeq" id="WP_058949060.1">
    <property type="nucleotide sequence ID" value="NZ_BBXV01000002.1"/>
</dbReference>
<evidence type="ECO:0000259" key="1">
    <source>
        <dbReference type="PROSITE" id="PS50883"/>
    </source>
</evidence>
<evidence type="ECO:0000313" key="3">
    <source>
        <dbReference type="Proteomes" id="UP000052946"/>
    </source>
</evidence>
<name>A0A0U9H7S3_9BACI</name>
<organism evidence="2 3">
    <name type="scientific">Oceanobacillus picturae</name>
    <dbReference type="NCBI Taxonomy" id="171693"/>
    <lineage>
        <taxon>Bacteria</taxon>
        <taxon>Bacillati</taxon>
        <taxon>Bacillota</taxon>
        <taxon>Bacilli</taxon>
        <taxon>Bacillales</taxon>
        <taxon>Bacillaceae</taxon>
        <taxon>Oceanobacillus</taxon>
    </lineage>
</organism>
<dbReference type="PANTHER" id="PTHR33121:SF15">
    <property type="entry name" value="BLUE LIGHT- AND TEMPERATURE-REGULATED ANTIREPRESSOR BLUF"/>
    <property type="match status" value="1"/>
</dbReference>
<dbReference type="Proteomes" id="UP000052946">
    <property type="component" value="Unassembled WGS sequence"/>
</dbReference>
<dbReference type="InterPro" id="IPR050706">
    <property type="entry name" value="Cyclic-di-GMP_PDE-like"/>
</dbReference>
<dbReference type="InterPro" id="IPR001633">
    <property type="entry name" value="EAL_dom"/>
</dbReference>
<accession>A0A0U9H7S3</accession>
<dbReference type="SUPFAM" id="SSF141868">
    <property type="entry name" value="EAL domain-like"/>
    <property type="match status" value="1"/>
</dbReference>